<reference evidence="2" key="1">
    <citation type="submission" date="2017-06" db="EMBL/GenBank/DDBJ databases">
        <authorList>
            <person name="Varghese N."/>
            <person name="Submissions S."/>
        </authorList>
    </citation>
    <scope>NUCLEOTIDE SEQUENCE [LARGE SCALE GENOMIC DNA]</scope>
    <source>
        <strain evidence="2">JAD2</strain>
    </source>
</reference>
<dbReference type="InParanoid" id="A0A212RSS7"/>
<organism evidence="1 2">
    <name type="scientific">Thermoflexus hugenholtzii JAD2</name>
    <dbReference type="NCBI Taxonomy" id="877466"/>
    <lineage>
        <taxon>Bacteria</taxon>
        <taxon>Bacillati</taxon>
        <taxon>Chloroflexota</taxon>
        <taxon>Thermoflexia</taxon>
        <taxon>Thermoflexales</taxon>
        <taxon>Thermoflexaceae</taxon>
        <taxon>Thermoflexus</taxon>
    </lineage>
</organism>
<dbReference type="RefSeq" id="WP_088572456.1">
    <property type="nucleotide sequence ID" value="NZ_FYEK01000077.1"/>
</dbReference>
<evidence type="ECO:0000313" key="1">
    <source>
        <dbReference type="EMBL" id="SNB75714.1"/>
    </source>
</evidence>
<dbReference type="Proteomes" id="UP000197025">
    <property type="component" value="Unassembled WGS sequence"/>
</dbReference>
<keyword evidence="2" id="KW-1185">Reference proteome</keyword>
<gene>
    <name evidence="1" type="ORF">SAMN02746019_00020270</name>
</gene>
<protein>
    <submittedName>
        <fullName evidence="1">Uncharacterized protein</fullName>
    </submittedName>
</protein>
<accession>A0A212RSS7</accession>
<evidence type="ECO:0000313" key="2">
    <source>
        <dbReference type="Proteomes" id="UP000197025"/>
    </source>
</evidence>
<dbReference type="AlphaFoldDB" id="A0A212RSS7"/>
<proteinExistence type="predicted"/>
<dbReference type="OrthoDB" id="3787029at2"/>
<name>A0A212RSS7_9CHLR</name>
<dbReference type="EMBL" id="FYEK01000077">
    <property type="protein sequence ID" value="SNB75714.1"/>
    <property type="molecule type" value="Genomic_DNA"/>
</dbReference>
<sequence>MTEQTKSGLRFGPILRLLSLLLSGLGLLGIFVWHGIARALPPPPPPPWPTPLPAPALRAAEVFPNTRWQTLTIGVTSLGDPYLPVTRENRIENATVDRLRIGFGGLTYPDWITRVEVWADPFDGEITWTVEPTGVLFLNVQPTHTLFASWMTTAYARYQPPEYEITVGTIGGTGFEFATGMAVRVPTGIYTITYARILSTSQEGLNPIPFYTPEGILWPLARFTATPESRAWVTYTIRLGDLRGNPEEMLPDLILLSPTLRLVGDMAQVNAWVRNAGAAPVPPRVGGFLVALQQRASGNPPAGPWDGEGFAAWMEGPSGIWLPPLAPGQEIPITGTASFQPGRCFFLNLDVDPYGESPLTGRVWEAREDNNVIAVCPAIIFLPMILRGPP</sequence>